<dbReference type="Proteomes" id="UP000029868">
    <property type="component" value="Unassembled WGS sequence"/>
</dbReference>
<evidence type="ECO:0000313" key="1">
    <source>
        <dbReference type="EMBL" id="KGJ91932.1"/>
    </source>
</evidence>
<gene>
    <name evidence="1" type="ORF">GAB14E_3089</name>
</gene>
<sequence>MITLLNSKHTNKSALSSIAMIALTLVISACNDEIPISKNVSQHERLSIEETITKQFPYQEGTNIPAMAYIEHNEVYNHETVIPPQCYTKTDGINNPCYACHQTNTDDKKRTNRMNDGSLQGEYQFSDLGVTNHWKNLFVDRRPLIKNISDQQIQHWTKQDNYTDFIDKQQNDKNWRGEYTPIKNLAYPEQAFNQQGLAKDGSHWVAFNYKPFPSTFWPTNGSTSDAMIRLPKAFREHNGQYSQDVYFANLALVEMAMKATQHTTLPPISEKNIGVDLDGDNVLTQRIGSINRQKNYLGDASKIKLAHTLYPQDTEFLHTVRYLGINDDGTIYNAPRMKEVRYMKKHSFKTVQSLSSEYYLEQKEKNSENLPQVKQLGDKGINTGFGWTVNGYIENEQGELRHQYDQELAFCSGCHKTIGSTLDQTFSFPRKVDGVRGWGYQNLASQHDAPNRGETKGEFLTYFERVGGGDEFRQNTEMLSRWFKQDGKVDVDKVQAVDSIYQLIMPSAKRALQLNKAYLTIVKEQSYLFGRDAMISKATNVLETIDEDIQPLSAEHRYQWDLRLDWQRKISSPVDQVGKNSALLESD</sequence>
<name>A0A099KPS7_COLPS</name>
<organism evidence="1 2">
    <name type="scientific">Colwellia psychrerythraea</name>
    <name type="common">Vibrio psychroerythus</name>
    <dbReference type="NCBI Taxonomy" id="28229"/>
    <lineage>
        <taxon>Bacteria</taxon>
        <taxon>Pseudomonadati</taxon>
        <taxon>Pseudomonadota</taxon>
        <taxon>Gammaproteobacteria</taxon>
        <taxon>Alteromonadales</taxon>
        <taxon>Colwelliaceae</taxon>
        <taxon>Colwellia</taxon>
    </lineage>
</organism>
<dbReference type="AlphaFoldDB" id="A0A099KPS7"/>
<reference evidence="1 2" key="1">
    <citation type="submission" date="2014-08" db="EMBL/GenBank/DDBJ databases">
        <title>Genomic and Phenotypic Diversity of Colwellia psychrerythraea strains from Disparate Marine Basins.</title>
        <authorList>
            <person name="Techtmann S.M."/>
            <person name="Stelling S.C."/>
            <person name="Utturkar S.M."/>
            <person name="Alshibli N."/>
            <person name="Harris A."/>
            <person name="Brown S.D."/>
            <person name="Hazen T.C."/>
        </authorList>
    </citation>
    <scope>NUCLEOTIDE SEQUENCE [LARGE SCALE GENOMIC DNA]</scope>
    <source>
        <strain evidence="1 2">GAB14E</strain>
    </source>
</reference>
<dbReference type="RefSeq" id="WP_052093760.1">
    <property type="nucleotide sequence ID" value="NZ_JQEC01000039.1"/>
</dbReference>
<comment type="caution">
    <text evidence="1">The sequence shown here is derived from an EMBL/GenBank/DDBJ whole genome shotgun (WGS) entry which is preliminary data.</text>
</comment>
<dbReference type="PATRIC" id="fig|28229.3.peg.2809"/>
<dbReference type="EMBL" id="JQEC01000039">
    <property type="protein sequence ID" value="KGJ91932.1"/>
    <property type="molecule type" value="Genomic_DNA"/>
</dbReference>
<proteinExistence type="predicted"/>
<accession>A0A099KPS7</accession>
<evidence type="ECO:0000313" key="2">
    <source>
        <dbReference type="Proteomes" id="UP000029868"/>
    </source>
</evidence>
<dbReference type="OrthoDB" id="8692at2"/>
<protein>
    <submittedName>
        <fullName evidence="1">Uncharacterized protein</fullName>
    </submittedName>
</protein>